<keyword evidence="2" id="KW-1185">Reference proteome</keyword>
<gene>
    <name evidence="1" type="ORF">Ahy_B06g081335</name>
</gene>
<dbReference type="Proteomes" id="UP000289738">
    <property type="component" value="Chromosome B06"/>
</dbReference>
<dbReference type="STRING" id="3818.A0A444YKW0"/>
<evidence type="ECO:0000313" key="2">
    <source>
        <dbReference type="Proteomes" id="UP000289738"/>
    </source>
</evidence>
<comment type="caution">
    <text evidence="1">The sequence shown here is derived from an EMBL/GenBank/DDBJ whole genome shotgun (WGS) entry which is preliminary data.</text>
</comment>
<sequence>MLMIFDRSQAIKATLRADDSGWQPPRAFHTYCIRHIAANFMSRFKSNEGKRYLINAAYSPSKAGYMWYIDALRGLSREMADWAGRFNKEIWLQHYYSGCRLGHMTTNLSECMNAGLKGTRCLPISAIVCITYERSQKLFVTKGREALSQLAVGNHFTQRLMAAIEKNREGIPKMRVTHYDRRASVFVVEELESFESWSQAGTCDCGLFQSLYYPCRYALARCAVASIEWTPYVHPFYGQETVFKVYEIEFLLIPDESLWPEWALLRPNPLMCRKATGRPISIRFKNDMDEVERQEKRCGLFKQVGHTRKGCPN</sequence>
<protein>
    <recommendedName>
        <fullName evidence="3">SWIM-type domain-containing protein</fullName>
    </recommendedName>
</protein>
<evidence type="ECO:0000313" key="1">
    <source>
        <dbReference type="EMBL" id="RYR02537.1"/>
    </source>
</evidence>
<accession>A0A444YKW0</accession>
<organism evidence="1 2">
    <name type="scientific">Arachis hypogaea</name>
    <name type="common">Peanut</name>
    <dbReference type="NCBI Taxonomy" id="3818"/>
    <lineage>
        <taxon>Eukaryota</taxon>
        <taxon>Viridiplantae</taxon>
        <taxon>Streptophyta</taxon>
        <taxon>Embryophyta</taxon>
        <taxon>Tracheophyta</taxon>
        <taxon>Spermatophyta</taxon>
        <taxon>Magnoliopsida</taxon>
        <taxon>eudicotyledons</taxon>
        <taxon>Gunneridae</taxon>
        <taxon>Pentapetalae</taxon>
        <taxon>rosids</taxon>
        <taxon>fabids</taxon>
        <taxon>Fabales</taxon>
        <taxon>Fabaceae</taxon>
        <taxon>Papilionoideae</taxon>
        <taxon>50 kb inversion clade</taxon>
        <taxon>dalbergioids sensu lato</taxon>
        <taxon>Dalbergieae</taxon>
        <taxon>Pterocarpus clade</taxon>
        <taxon>Arachis</taxon>
    </lineage>
</organism>
<dbReference type="AlphaFoldDB" id="A0A444YKW0"/>
<dbReference type="EMBL" id="SDMP01000016">
    <property type="protein sequence ID" value="RYR02537.1"/>
    <property type="molecule type" value="Genomic_DNA"/>
</dbReference>
<name>A0A444YKW0_ARAHY</name>
<dbReference type="PANTHER" id="PTHR31973">
    <property type="entry name" value="POLYPROTEIN, PUTATIVE-RELATED"/>
    <property type="match status" value="1"/>
</dbReference>
<evidence type="ECO:0008006" key="3">
    <source>
        <dbReference type="Google" id="ProtNLM"/>
    </source>
</evidence>
<proteinExistence type="predicted"/>
<reference evidence="1 2" key="1">
    <citation type="submission" date="2019-01" db="EMBL/GenBank/DDBJ databases">
        <title>Sequencing of cultivated peanut Arachis hypogaea provides insights into genome evolution and oil improvement.</title>
        <authorList>
            <person name="Chen X."/>
        </authorList>
    </citation>
    <scope>NUCLEOTIDE SEQUENCE [LARGE SCALE GENOMIC DNA]</scope>
    <source>
        <strain evidence="2">cv. Fuhuasheng</strain>
        <tissue evidence="1">Leaves</tissue>
    </source>
</reference>
<dbReference type="PANTHER" id="PTHR31973:SF195">
    <property type="entry name" value="MUDR FAMILY TRANSPOSASE"/>
    <property type="match status" value="1"/>
</dbReference>